<name>A0A923SAC4_9BURK</name>
<accession>A0A923SAC4</accession>
<dbReference type="PANTHER" id="PTHR34580:SF1">
    <property type="entry name" value="PROTEIN PAFC"/>
    <property type="match status" value="1"/>
</dbReference>
<feature type="domain" description="WCX" evidence="2">
    <location>
        <begin position="272"/>
        <end position="340"/>
    </location>
</feature>
<proteinExistence type="predicted"/>
<evidence type="ECO:0000313" key="3">
    <source>
        <dbReference type="EMBL" id="MBC5782636.1"/>
    </source>
</evidence>
<dbReference type="RefSeq" id="WP_187075394.1">
    <property type="nucleotide sequence ID" value="NZ_JACORT010000002.1"/>
</dbReference>
<comment type="caution">
    <text evidence="3">The sequence shown here is derived from an EMBL/GenBank/DDBJ whole genome shotgun (WGS) entry which is preliminary data.</text>
</comment>
<evidence type="ECO:0000259" key="1">
    <source>
        <dbReference type="Pfam" id="PF13280"/>
    </source>
</evidence>
<sequence length="349" mass="39281">MTQEKKTTSARGKGGTRSRPASLETLAFTLELLKRIPRGRKITATELWKQLRDAGWQRDLRTVQRQLEELSAHFDIERDDRERPYGYCWKEAARGLSIPHLNETESLVLALAERQLGALLPADVMRSMEPFFAQARGTLGAAARLQKGSAAGEWMEKVRVVSSAQPLLPPEIRPGVFDAVSRALYANHLLDVQYRNARGELVKGRVQPLGLAQQAERLYLVCRFDGYEDDRSLALHRIQKAKETGLPFARPKGFDLERFDDEGRLAFGQGEKVQIDILIDKGAGLHLAESRLAADQRLEERGSDYRIRATVASTERLVWWLRGFGDDVTVLAPARLARAVHPHRMKVAA</sequence>
<gene>
    <name evidence="3" type="ORF">H8N03_06740</name>
</gene>
<dbReference type="InterPro" id="IPR057727">
    <property type="entry name" value="WCX_dom"/>
</dbReference>
<dbReference type="Proteomes" id="UP000608513">
    <property type="component" value="Unassembled WGS sequence"/>
</dbReference>
<dbReference type="Pfam" id="PF25583">
    <property type="entry name" value="WCX"/>
    <property type="match status" value="1"/>
</dbReference>
<keyword evidence="4" id="KW-1185">Reference proteome</keyword>
<dbReference type="PROSITE" id="PS52050">
    <property type="entry name" value="WYL"/>
    <property type="match status" value="1"/>
</dbReference>
<reference evidence="3" key="1">
    <citation type="submission" date="2020-08" db="EMBL/GenBank/DDBJ databases">
        <title>Ramlibacter sp. USB13 16S ribosomal RNA gene genome sequencing and assembly.</title>
        <authorList>
            <person name="Kang M."/>
        </authorList>
    </citation>
    <scope>NUCLEOTIDE SEQUENCE</scope>
    <source>
        <strain evidence="3">USB13</strain>
    </source>
</reference>
<protein>
    <submittedName>
        <fullName evidence="3">WYL domain-containing protein</fullName>
    </submittedName>
</protein>
<organism evidence="3 4">
    <name type="scientific">Ramlibacter cellulosilyticus</name>
    <dbReference type="NCBI Taxonomy" id="2764187"/>
    <lineage>
        <taxon>Bacteria</taxon>
        <taxon>Pseudomonadati</taxon>
        <taxon>Pseudomonadota</taxon>
        <taxon>Betaproteobacteria</taxon>
        <taxon>Burkholderiales</taxon>
        <taxon>Comamonadaceae</taxon>
        <taxon>Ramlibacter</taxon>
    </lineage>
</organism>
<dbReference type="EMBL" id="JACORT010000002">
    <property type="protein sequence ID" value="MBC5782636.1"/>
    <property type="molecule type" value="Genomic_DNA"/>
</dbReference>
<dbReference type="Pfam" id="PF13280">
    <property type="entry name" value="WYL"/>
    <property type="match status" value="1"/>
</dbReference>
<dbReference type="PANTHER" id="PTHR34580">
    <property type="match status" value="1"/>
</dbReference>
<dbReference type="InterPro" id="IPR051534">
    <property type="entry name" value="CBASS_pafABC_assoc_protein"/>
</dbReference>
<evidence type="ECO:0000259" key="2">
    <source>
        <dbReference type="Pfam" id="PF25583"/>
    </source>
</evidence>
<feature type="domain" description="WYL" evidence="1">
    <location>
        <begin position="176"/>
        <end position="242"/>
    </location>
</feature>
<dbReference type="InterPro" id="IPR026881">
    <property type="entry name" value="WYL_dom"/>
</dbReference>
<dbReference type="AlphaFoldDB" id="A0A923SAC4"/>
<evidence type="ECO:0000313" key="4">
    <source>
        <dbReference type="Proteomes" id="UP000608513"/>
    </source>
</evidence>